<keyword evidence="4" id="KW-1185">Reference proteome</keyword>
<dbReference type="InterPro" id="IPR045197">
    <property type="entry name" value="NUP210-like"/>
</dbReference>
<organism evidence="3 4">
    <name type="scientific">Paenibacillus phoenicis</name>
    <dbReference type="NCBI Taxonomy" id="554117"/>
    <lineage>
        <taxon>Bacteria</taxon>
        <taxon>Bacillati</taxon>
        <taxon>Bacillota</taxon>
        <taxon>Bacilli</taxon>
        <taxon>Bacillales</taxon>
        <taxon>Paenibacillaceae</taxon>
        <taxon>Paenibacillus</taxon>
    </lineage>
</organism>
<feature type="domain" description="BIG2" evidence="2">
    <location>
        <begin position="678"/>
        <end position="758"/>
    </location>
</feature>
<reference evidence="3 4" key="1">
    <citation type="submission" date="2023-12" db="EMBL/GenBank/DDBJ databases">
        <title>Whole genome sequencing of Paenibacillus phoenicis isolated from the Phoenix Mars Lander spacecraft assembly facility.</title>
        <authorList>
            <person name="Garcia A."/>
            <person name="Venkateswaran K."/>
        </authorList>
    </citation>
    <scope>NUCLEOTIDE SEQUENCE [LARGE SCALE GENOMIC DNA]</scope>
    <source>
        <strain evidence="3 4">3PO2SA</strain>
    </source>
</reference>
<sequence>MIANRKMTYWMLVLTLLLSVLAPTGAFAATGDIKEINIDGAGTTVELGVGKTKQLKVTAGLEGGGTKDVTSTVTWTSGDDTVAKVSAGGLVTALKSGTAIITAEYKNPTTEVGSVSSITIKVTDTYTALTLDYKLDGKYSLDTPESDLTVTAKAKVDNESIEPKDVTEEADWTSSNASVLTIEKGKITLTGTGEATITAKYAGLTASFKAKVTSPYSGLKLYKTVGTTDTEIKEKEDLELIMADKEVELKVKTVLKSNPDTTNDVTEKATWSSSDTSVATVEDGTVKIVSTGKATITATYYGEQAKVDIYVRAPYEAILLTPSGDQTMFIGETLAVEAGVRVKANETQDVSDDAEWTSSNKLVATVSDTGVVTAKVAGSTTIKASYQGVSKSFKVTVLPTVTELKVEKEQLDVYVGGSASLPKVTGAKLDGESIDLSDAITWTSSQEDIAVVEDGKIITKYLDDSVVSAEVTLTGKLTEAGTGLTPNADFPIRGTEVKVKVNVKEKVLTLLATQTSMDLVIGEENALPEITVVYENGVEQTNPAGVEWTVTGSNAVLKSTADGKKLKGLSKGSATLKGTFENKTINVSVSIEPKITKIVVEPQTIDLNIKKSKSIKVTGYYADGKKVTLSSKMGWVSSDVNVATVSSSSVKAVAEGTATLTGSYQGNVVTVKVNVVPKLVKLEVSEKKLQLAPGAAKTLVLTATYDNGKVATVTGSAKWTTSKANVAKVSAGQIQAIAKGSASIKAEYGGKKVSISVSVK</sequence>
<keyword evidence="1" id="KW-0732">Signal</keyword>
<dbReference type="Proteomes" id="UP001292216">
    <property type="component" value="Unassembled WGS sequence"/>
</dbReference>
<name>A0ABU5PJR1_9BACL</name>
<gene>
    <name evidence="3" type="ORF">U9M73_09265</name>
</gene>
<evidence type="ECO:0000313" key="4">
    <source>
        <dbReference type="Proteomes" id="UP001292216"/>
    </source>
</evidence>
<feature type="chain" id="PRO_5046630055" evidence="1">
    <location>
        <begin position="29"/>
        <end position="760"/>
    </location>
</feature>
<feature type="domain" description="BIG2" evidence="2">
    <location>
        <begin position="135"/>
        <end position="211"/>
    </location>
</feature>
<evidence type="ECO:0000313" key="3">
    <source>
        <dbReference type="EMBL" id="MEA3570191.1"/>
    </source>
</evidence>
<comment type="caution">
    <text evidence="3">The sequence shown here is derived from an EMBL/GenBank/DDBJ whole genome shotgun (WGS) entry which is preliminary data.</text>
</comment>
<dbReference type="Gene3D" id="2.60.40.1080">
    <property type="match status" value="7"/>
</dbReference>
<dbReference type="RefSeq" id="WP_323076943.1">
    <property type="nucleotide sequence ID" value="NZ_CBCSKM010000043.1"/>
</dbReference>
<proteinExistence type="predicted"/>
<dbReference type="PANTHER" id="PTHR23019:SF0">
    <property type="entry name" value="NUCLEAR PORE MEMBRANE GLYCOPROTEIN 210"/>
    <property type="match status" value="1"/>
</dbReference>
<dbReference type="Pfam" id="PF02368">
    <property type="entry name" value="Big_2"/>
    <property type="match status" value="3"/>
</dbReference>
<accession>A0ABU5PJR1</accession>
<feature type="signal peptide" evidence="1">
    <location>
        <begin position="1"/>
        <end position="28"/>
    </location>
</feature>
<feature type="domain" description="BIG2" evidence="2">
    <location>
        <begin position="314"/>
        <end position="396"/>
    </location>
</feature>
<dbReference type="EMBL" id="JAYERP010000001">
    <property type="protein sequence ID" value="MEA3570191.1"/>
    <property type="molecule type" value="Genomic_DNA"/>
</dbReference>
<dbReference type="InterPro" id="IPR003343">
    <property type="entry name" value="Big_2"/>
</dbReference>
<evidence type="ECO:0000259" key="2">
    <source>
        <dbReference type="SMART" id="SM00635"/>
    </source>
</evidence>
<feature type="domain" description="BIG2" evidence="2">
    <location>
        <begin position="234"/>
        <end position="310"/>
    </location>
</feature>
<feature type="domain" description="BIG2" evidence="2">
    <location>
        <begin position="32"/>
        <end position="115"/>
    </location>
</feature>
<dbReference type="PANTHER" id="PTHR23019">
    <property type="entry name" value="NUCLEAR PORE MEMBRANE GLYCOPROTEIN GP210-RELATED"/>
    <property type="match status" value="1"/>
</dbReference>
<dbReference type="SMART" id="SM00635">
    <property type="entry name" value="BID_2"/>
    <property type="match status" value="6"/>
</dbReference>
<feature type="domain" description="BIG2" evidence="2">
    <location>
        <begin position="594"/>
        <end position="674"/>
    </location>
</feature>
<evidence type="ECO:0000256" key="1">
    <source>
        <dbReference type="SAM" id="SignalP"/>
    </source>
</evidence>
<protein>
    <submittedName>
        <fullName evidence="3">Ig-like domain-containing protein</fullName>
    </submittedName>
</protein>
<dbReference type="InterPro" id="IPR008964">
    <property type="entry name" value="Invasin/intimin_cell_adhesion"/>
</dbReference>
<dbReference type="SUPFAM" id="SSF49373">
    <property type="entry name" value="Invasin/intimin cell-adhesion fragments"/>
    <property type="match status" value="5"/>
</dbReference>